<feature type="compositionally biased region" description="Polar residues" evidence="10">
    <location>
        <begin position="962"/>
        <end position="978"/>
    </location>
</feature>
<feature type="compositionally biased region" description="Low complexity" evidence="10">
    <location>
        <begin position="747"/>
        <end position="763"/>
    </location>
</feature>
<feature type="compositionally biased region" description="Polar residues" evidence="10">
    <location>
        <begin position="1002"/>
        <end position="1034"/>
    </location>
</feature>
<dbReference type="GO" id="GO:0005524">
    <property type="term" value="F:ATP binding"/>
    <property type="evidence" value="ECO:0007669"/>
    <property type="project" value="UniProtKB-UniRule"/>
</dbReference>
<dbReference type="PANTHER" id="PTHR24350">
    <property type="entry name" value="SERINE/THREONINE-PROTEIN KINASE IAL-RELATED"/>
    <property type="match status" value="1"/>
</dbReference>
<dbReference type="GO" id="GO:0004674">
    <property type="term" value="F:protein serine/threonine kinase activity"/>
    <property type="evidence" value="ECO:0007669"/>
    <property type="project" value="UniProtKB-KW"/>
</dbReference>
<evidence type="ECO:0000256" key="9">
    <source>
        <dbReference type="PROSITE-ProRule" id="PRU10141"/>
    </source>
</evidence>
<feature type="region of interest" description="Disordered" evidence="10">
    <location>
        <begin position="671"/>
        <end position="711"/>
    </location>
</feature>
<feature type="compositionally biased region" description="Polar residues" evidence="10">
    <location>
        <begin position="634"/>
        <end position="643"/>
    </location>
</feature>
<evidence type="ECO:0000256" key="3">
    <source>
        <dbReference type="ARBA" id="ARBA00022741"/>
    </source>
</evidence>
<dbReference type="Gene3D" id="1.10.510.10">
    <property type="entry name" value="Transferase(Phosphotransferase) domain 1"/>
    <property type="match status" value="1"/>
</dbReference>
<feature type="compositionally biased region" description="Basic and acidic residues" evidence="10">
    <location>
        <begin position="1164"/>
        <end position="1175"/>
    </location>
</feature>
<feature type="region of interest" description="Disordered" evidence="10">
    <location>
        <begin position="827"/>
        <end position="877"/>
    </location>
</feature>
<dbReference type="CDD" id="cd14008">
    <property type="entry name" value="STKc_LKB1_CaMKK"/>
    <property type="match status" value="1"/>
</dbReference>
<dbReference type="Pfam" id="PF00069">
    <property type="entry name" value="Pkinase"/>
    <property type="match status" value="2"/>
</dbReference>
<evidence type="ECO:0000256" key="8">
    <source>
        <dbReference type="PIRSR" id="PIRSR630616-3"/>
    </source>
</evidence>
<feature type="compositionally biased region" description="Acidic residues" evidence="10">
    <location>
        <begin position="1096"/>
        <end position="1106"/>
    </location>
</feature>
<feature type="compositionally biased region" description="Low complexity" evidence="10">
    <location>
        <begin position="844"/>
        <end position="871"/>
    </location>
</feature>
<feature type="region of interest" description="Disordered" evidence="10">
    <location>
        <begin position="303"/>
        <end position="351"/>
    </location>
</feature>
<evidence type="ECO:0000256" key="5">
    <source>
        <dbReference type="ARBA" id="ARBA00022840"/>
    </source>
</evidence>
<feature type="compositionally biased region" description="Polar residues" evidence="10">
    <location>
        <begin position="1042"/>
        <end position="1054"/>
    </location>
</feature>
<evidence type="ECO:0000259" key="11">
    <source>
        <dbReference type="PROSITE" id="PS50011"/>
    </source>
</evidence>
<feature type="compositionally biased region" description="Basic and acidic residues" evidence="10">
    <location>
        <begin position="1108"/>
        <end position="1122"/>
    </location>
</feature>
<feature type="compositionally biased region" description="Polar residues" evidence="10">
    <location>
        <begin position="476"/>
        <end position="486"/>
    </location>
</feature>
<feature type="compositionally biased region" description="Polar residues" evidence="10">
    <location>
        <begin position="1129"/>
        <end position="1140"/>
    </location>
</feature>
<dbReference type="PROSITE" id="PS50011">
    <property type="entry name" value="PROTEIN_KINASE_DOM"/>
    <property type="match status" value="1"/>
</dbReference>
<feature type="region of interest" description="Disordered" evidence="10">
    <location>
        <begin position="727"/>
        <end position="814"/>
    </location>
</feature>
<keyword evidence="4" id="KW-0418">Kinase</keyword>
<dbReference type="InterPro" id="IPR011009">
    <property type="entry name" value="Kinase-like_dom_sf"/>
</dbReference>
<keyword evidence="13" id="KW-1185">Reference proteome</keyword>
<protein>
    <recommendedName>
        <fullName evidence="11">Protein kinase domain-containing protein</fullName>
    </recommendedName>
</protein>
<name>A0AAW0FWE8_9APHY</name>
<feature type="compositionally biased region" description="Low complexity" evidence="10">
    <location>
        <begin position="1"/>
        <end position="22"/>
    </location>
</feature>
<proteinExistence type="predicted"/>
<dbReference type="AlphaFoldDB" id="A0AAW0FWE8"/>
<feature type="region of interest" description="Disordered" evidence="10">
    <location>
        <begin position="608"/>
        <end position="658"/>
    </location>
</feature>
<dbReference type="InterPro" id="IPR000719">
    <property type="entry name" value="Prot_kinase_dom"/>
</dbReference>
<feature type="binding site" evidence="7">
    <location>
        <position position="246"/>
    </location>
    <ligand>
        <name>ATP</name>
        <dbReference type="ChEBI" id="CHEBI:30616"/>
    </ligand>
</feature>
<feature type="region of interest" description="Disordered" evidence="10">
    <location>
        <begin position="1"/>
        <end position="62"/>
    </location>
</feature>
<organism evidence="12 13">
    <name type="scientific">Cerrena zonata</name>
    <dbReference type="NCBI Taxonomy" id="2478898"/>
    <lineage>
        <taxon>Eukaryota</taxon>
        <taxon>Fungi</taxon>
        <taxon>Dikarya</taxon>
        <taxon>Basidiomycota</taxon>
        <taxon>Agaricomycotina</taxon>
        <taxon>Agaricomycetes</taxon>
        <taxon>Polyporales</taxon>
        <taxon>Cerrenaceae</taxon>
        <taxon>Cerrena</taxon>
    </lineage>
</organism>
<dbReference type="PROSITE" id="PS00107">
    <property type="entry name" value="PROTEIN_KINASE_ATP"/>
    <property type="match status" value="1"/>
</dbReference>
<feature type="compositionally biased region" description="Basic and acidic residues" evidence="10">
    <location>
        <begin position="992"/>
        <end position="1001"/>
    </location>
</feature>
<feature type="compositionally biased region" description="Polar residues" evidence="10">
    <location>
        <begin position="24"/>
        <end position="38"/>
    </location>
</feature>
<keyword evidence="1" id="KW-0723">Serine/threonine-protein kinase</keyword>
<keyword evidence="5 7" id="KW-0067">ATP-binding</keyword>
<evidence type="ECO:0000256" key="1">
    <source>
        <dbReference type="ARBA" id="ARBA00022527"/>
    </source>
</evidence>
<feature type="compositionally biased region" description="Basic and acidic residues" evidence="10">
    <location>
        <begin position="680"/>
        <end position="690"/>
    </location>
</feature>
<evidence type="ECO:0000256" key="7">
    <source>
        <dbReference type="PIRSR" id="PIRSR630616-2"/>
    </source>
</evidence>
<feature type="region of interest" description="Disordered" evidence="10">
    <location>
        <begin position="474"/>
        <end position="493"/>
    </location>
</feature>
<gene>
    <name evidence="12" type="ORF">QCA50_014324</name>
</gene>
<dbReference type="InterPro" id="IPR030616">
    <property type="entry name" value="Aur-like"/>
</dbReference>
<dbReference type="Proteomes" id="UP001385951">
    <property type="component" value="Unassembled WGS sequence"/>
</dbReference>
<feature type="compositionally biased region" description="Polar residues" evidence="10">
    <location>
        <begin position="311"/>
        <end position="348"/>
    </location>
</feature>
<reference evidence="12 13" key="1">
    <citation type="submission" date="2022-09" db="EMBL/GenBank/DDBJ databases">
        <authorList>
            <person name="Palmer J.M."/>
        </authorList>
    </citation>
    <scope>NUCLEOTIDE SEQUENCE [LARGE SCALE GENOMIC DNA]</scope>
    <source>
        <strain evidence="12 13">DSM 7382</strain>
    </source>
</reference>
<dbReference type="SMART" id="SM00220">
    <property type="entry name" value="S_TKc"/>
    <property type="match status" value="1"/>
</dbReference>
<comment type="caution">
    <text evidence="12">The sequence shown here is derived from an EMBL/GenBank/DDBJ whole genome shotgun (WGS) entry which is preliminary data.</text>
</comment>
<feature type="compositionally biased region" description="Polar residues" evidence="10">
    <location>
        <begin position="828"/>
        <end position="843"/>
    </location>
</feature>
<feature type="domain" description="Protein kinase" evidence="11">
    <location>
        <begin position="75"/>
        <end position="456"/>
    </location>
</feature>
<evidence type="ECO:0000256" key="2">
    <source>
        <dbReference type="ARBA" id="ARBA00022679"/>
    </source>
</evidence>
<feature type="compositionally biased region" description="Acidic residues" evidence="10">
    <location>
        <begin position="1064"/>
        <end position="1074"/>
    </location>
</feature>
<sequence length="1181" mass="130056">MSENKQPSSSRQGRQRGNSRAQKNPPSSQEQLVDQMQQLKVAGKQKEEKAAGSDVIKTKKAHVRKNQQGKWINNYLILGSLGKGQHGDVSLAVDCKYRDHPKVAIKVVKRRNTKTDRFYKFRQQHALPRTEHTPLSVSLSPTEEKIKREIAIMKKINHPHVVKLIEFIDDELDEKIYLIMEYLAGGEIRWRTRDSQPALRVNQVRRILRDVILGLDYLHSEGIIHRDIKPANLLWTEDRIMVKIADFGVSHYSLALHHANLKKKQAASNSEEDTDPLFRDDSELSRFAGTPMFLAPEIIHDATATPEETSRSSTTLNRSGSNLQVAGPSSQPAPLTPAHTSDSLSSRNKPLPKRPITKAIDVWALGITLYALLFGNIPWTKDNEFAIYQCIRNDDWEVPETMGCDKIPVGGRRQSPPANPEDVTEGYLVIDLLQKLLEKDADKRITLDGVRCHPWILRDMSEIEVGMWLNGRNEDGSPSLSSSGNDAESLPTVVTDEEQKRAITKSIFKHIDTAVKRFGATVLRTRSKISDNGGRLTRGPESIAGPSGSRGKSGGKHEKSSRGWGIGKGKGKDEENQVGIQSAPAGVLYNPGKTEFERKKMELREYQQDLERTESRNRKSQVKATRHQSMMDVGTSSGRSQATRSSKSHRSSGGGRDEEDLFMVSSMWNDGAPSRFASAPKDRHGSETHKQTGPPHMIMTTETGPRSVTSTPTKKKASLMLHDLQTQTQSPGTLQVPGLGMSMSPSTATTTTATTMTTATATTHPSRLLNRHSNSRMGSPQPPPTPSSAISMGHSGIDTSPLPTPSDERPKSRASLQSLLSWIPGLKRSSNYAPSTHSQTTLDPPTSAYPATSASTSPSSSSPPTSRWPPTQYTTDFPRDREARYIALAQRRSVDAFAGTGIASSRQSSGSEGFALAVRASSWGEFDDYARPSEDHTSLYSGGPIDDDAYFIGAGGVARSPVSSLPTSGALSRVSSGVSLGPSLPANQRFIQRGDWDRDGESSSSMIQDPTVLTRQSQCRSNQRGHSHSQSTSPLARRSFSRAESSTHSQSTERSPSHYVGVFESDDDDDDDESSDHHDRSSAHLDPQPSMSELYQQEDEESDTSSEENIRLEVKTRRASEVKHRRPSFTITEASPSSSPAPFDRRQPSPGHHMSRLSVAPESSGRRSTESERSQRAVACR</sequence>
<evidence type="ECO:0000256" key="10">
    <source>
        <dbReference type="SAM" id="MobiDB-lite"/>
    </source>
</evidence>
<evidence type="ECO:0000313" key="13">
    <source>
        <dbReference type="Proteomes" id="UP001385951"/>
    </source>
</evidence>
<feature type="binding site" evidence="7 9">
    <location>
        <position position="106"/>
    </location>
    <ligand>
        <name>ATP</name>
        <dbReference type="ChEBI" id="CHEBI:30616"/>
    </ligand>
</feature>
<feature type="active site" description="Proton acceptor" evidence="6">
    <location>
        <position position="227"/>
    </location>
</feature>
<accession>A0AAW0FWE8</accession>
<dbReference type="EMBL" id="JASBNA010000035">
    <property type="protein sequence ID" value="KAK7682524.1"/>
    <property type="molecule type" value="Genomic_DNA"/>
</dbReference>
<evidence type="ECO:0000256" key="4">
    <source>
        <dbReference type="ARBA" id="ARBA00022777"/>
    </source>
</evidence>
<dbReference type="Gene3D" id="3.30.200.20">
    <property type="entry name" value="Phosphorylase Kinase, domain 1"/>
    <property type="match status" value="1"/>
</dbReference>
<evidence type="ECO:0000256" key="6">
    <source>
        <dbReference type="PIRSR" id="PIRSR630616-1"/>
    </source>
</evidence>
<feature type="region of interest" description="Disordered" evidence="10">
    <location>
        <begin position="962"/>
        <end position="1181"/>
    </location>
</feature>
<feature type="region of interest" description="Disordered" evidence="10">
    <location>
        <begin position="529"/>
        <end position="593"/>
    </location>
</feature>
<dbReference type="InterPro" id="IPR017441">
    <property type="entry name" value="Protein_kinase_ATP_BS"/>
</dbReference>
<keyword evidence="3 7" id="KW-0547">Nucleotide-binding</keyword>
<feature type="compositionally biased region" description="Basic and acidic residues" evidence="10">
    <location>
        <begin position="608"/>
        <end position="617"/>
    </location>
</feature>
<keyword evidence="2" id="KW-0808">Transferase</keyword>
<feature type="compositionally biased region" description="Polar residues" evidence="10">
    <location>
        <begin position="700"/>
        <end position="711"/>
    </location>
</feature>
<dbReference type="SUPFAM" id="SSF56112">
    <property type="entry name" value="Protein kinase-like (PK-like)"/>
    <property type="match status" value="1"/>
</dbReference>
<feature type="cross-link" description="Glycyl lysine isopeptide (Lys-Gly) (interchain with G-Cter in SUMO2)" evidence="8">
    <location>
        <position position="229"/>
    </location>
</feature>
<evidence type="ECO:0000313" key="12">
    <source>
        <dbReference type="EMBL" id="KAK7682524.1"/>
    </source>
</evidence>